<feature type="region of interest" description="Disordered" evidence="7">
    <location>
        <begin position="935"/>
        <end position="986"/>
    </location>
</feature>
<dbReference type="Pfam" id="PF20927">
    <property type="entry name" value="Htt_C-HEAT"/>
    <property type="match status" value="2"/>
</dbReference>
<keyword evidence="6" id="KW-0539">Nucleus</keyword>
<dbReference type="InterPro" id="IPR016024">
    <property type="entry name" value="ARM-type_fold"/>
</dbReference>
<evidence type="ECO:0008006" key="10">
    <source>
        <dbReference type="Google" id="ProtNLM"/>
    </source>
</evidence>
<evidence type="ECO:0000256" key="4">
    <source>
        <dbReference type="ARBA" id="ARBA00007153"/>
    </source>
</evidence>
<evidence type="ECO:0000256" key="3">
    <source>
        <dbReference type="ARBA" id="ARBA00004496"/>
    </source>
</evidence>
<dbReference type="InterPro" id="IPR048413">
    <property type="entry name" value="Htt_C-HEAT_rpt"/>
</dbReference>
<dbReference type="InterPro" id="IPR000091">
    <property type="entry name" value="Huntingtin"/>
</dbReference>
<comment type="function">
    <text evidence="1">May play a role in microtubule-mediated transport or vesicle function.</text>
</comment>
<dbReference type="GeneTree" id="ENSGT00390000015863"/>
<reference evidence="8" key="1">
    <citation type="submission" date="2025-08" db="UniProtKB">
        <authorList>
            <consortium name="Ensembl"/>
        </authorList>
    </citation>
    <scope>IDENTIFICATION</scope>
</reference>
<evidence type="ECO:0000256" key="7">
    <source>
        <dbReference type="SAM" id="MobiDB-lite"/>
    </source>
</evidence>
<protein>
    <recommendedName>
        <fullName evidence="10">Huntingtin</fullName>
    </recommendedName>
</protein>
<name>A0A8C4NDG0_EPTBU</name>
<comment type="subcellular location">
    <subcellularLocation>
        <location evidence="3">Cytoplasm</location>
    </subcellularLocation>
    <subcellularLocation>
        <location evidence="2">Nucleus</location>
    </subcellularLocation>
</comment>
<dbReference type="InterPro" id="IPR048411">
    <property type="entry name" value="Htt_N_HEAT_rpt-1"/>
</dbReference>
<reference evidence="8" key="2">
    <citation type="submission" date="2025-09" db="UniProtKB">
        <authorList>
            <consortium name="Ensembl"/>
        </authorList>
    </citation>
    <scope>IDENTIFICATION</scope>
</reference>
<dbReference type="SUPFAM" id="SSF48371">
    <property type="entry name" value="ARM repeat"/>
    <property type="match status" value="1"/>
</dbReference>
<dbReference type="Pfam" id="PF12372">
    <property type="entry name" value="Htt_N-HEAT"/>
    <property type="match status" value="1"/>
</dbReference>
<dbReference type="PANTHER" id="PTHR10170">
    <property type="entry name" value="HUNTINGTON DISEASE PROTEIN"/>
    <property type="match status" value="1"/>
</dbReference>
<dbReference type="InterPro" id="IPR048412">
    <property type="entry name" value="Htt_bridge"/>
</dbReference>
<dbReference type="InterPro" id="IPR011989">
    <property type="entry name" value="ARM-like"/>
</dbReference>
<dbReference type="PRINTS" id="PR00375">
    <property type="entry name" value="HUNTINGTIN"/>
</dbReference>
<dbReference type="Pfam" id="PF20925">
    <property type="entry name" value="Htt_bridge"/>
    <property type="match status" value="1"/>
</dbReference>
<keyword evidence="5" id="KW-0963">Cytoplasm</keyword>
<accession>A0A8C4NDG0</accession>
<dbReference type="OMA" id="PNKMEEP"/>
<feature type="compositionally biased region" description="Polar residues" evidence="7">
    <location>
        <begin position="362"/>
        <end position="387"/>
    </location>
</feature>
<proteinExistence type="inferred from homology"/>
<organism evidence="8 9">
    <name type="scientific">Eptatretus burgeri</name>
    <name type="common">Inshore hagfish</name>
    <dbReference type="NCBI Taxonomy" id="7764"/>
    <lineage>
        <taxon>Eukaryota</taxon>
        <taxon>Metazoa</taxon>
        <taxon>Chordata</taxon>
        <taxon>Craniata</taxon>
        <taxon>Vertebrata</taxon>
        <taxon>Cyclostomata</taxon>
        <taxon>Myxini</taxon>
        <taxon>Myxiniformes</taxon>
        <taxon>Myxinidae</taxon>
        <taxon>Eptatretinae</taxon>
        <taxon>Eptatretus</taxon>
    </lineage>
</organism>
<dbReference type="PANTHER" id="PTHR10170:SF10">
    <property type="entry name" value="HUNTINGTIN"/>
    <property type="match status" value="1"/>
</dbReference>
<dbReference type="Proteomes" id="UP000694388">
    <property type="component" value="Unplaced"/>
</dbReference>
<dbReference type="GO" id="GO:0005737">
    <property type="term" value="C:cytoplasm"/>
    <property type="evidence" value="ECO:0007669"/>
    <property type="project" value="UniProtKB-SubCell"/>
</dbReference>
<feature type="region of interest" description="Disordered" evidence="7">
    <location>
        <begin position="360"/>
        <end position="387"/>
    </location>
</feature>
<dbReference type="Ensembl" id="ENSEBUT00000005502.1">
    <property type="protein sequence ID" value="ENSEBUP00000005063.1"/>
    <property type="gene ID" value="ENSEBUG00000003296.1"/>
</dbReference>
<evidence type="ECO:0000313" key="9">
    <source>
        <dbReference type="Proteomes" id="UP000694388"/>
    </source>
</evidence>
<feature type="region of interest" description="Disordered" evidence="7">
    <location>
        <begin position="1967"/>
        <end position="1990"/>
    </location>
</feature>
<evidence type="ECO:0000256" key="6">
    <source>
        <dbReference type="ARBA" id="ARBA00023242"/>
    </source>
</evidence>
<comment type="similarity">
    <text evidence="4">Belongs to the huntingtin family.</text>
</comment>
<evidence type="ECO:0000313" key="8">
    <source>
        <dbReference type="Ensembl" id="ENSEBUP00000005063.1"/>
    </source>
</evidence>
<dbReference type="Gene3D" id="1.25.10.10">
    <property type="entry name" value="Leucine-rich Repeat Variant"/>
    <property type="match status" value="2"/>
</dbReference>
<evidence type="ECO:0000256" key="2">
    <source>
        <dbReference type="ARBA" id="ARBA00004123"/>
    </source>
</evidence>
<dbReference type="GO" id="GO:0005634">
    <property type="term" value="C:nucleus"/>
    <property type="evidence" value="ECO:0007669"/>
    <property type="project" value="UniProtKB-SubCell"/>
</dbReference>
<dbReference type="Pfam" id="PF20926">
    <property type="entry name" value="Htt_N-HEAT_1"/>
    <property type="match status" value="1"/>
</dbReference>
<keyword evidence="9" id="KW-1185">Reference proteome</keyword>
<evidence type="ECO:0000256" key="1">
    <source>
        <dbReference type="ARBA" id="ARBA00002907"/>
    </source>
</evidence>
<sequence>KEKINYCQTILETVLAPSVRGTADFTRCLGIAIETFLLSCDDADSDVRMVADECLNKVIKTLMDTHMARLQLELYKELKKNGSVRTLRAALWRFAELAHLIRPQKCRPYMQNLLPCLVHIAKRQEEALQETLALAFPKLLSVLGSFSTDGDIKTLLKVFVGNMRSPSANTRRTAANCAVAACQNSRRPHFFFAWLLSILLGLARLDAKDRPVPVLLGVLLTLRCMVPCLQFEETDAGLRGSFGAAQKEAEVGVALDNLIQVYEVSLFYAQHPQHNVATAALELMQQLLRAPPAKLLSALCTPGGIPSTSVCPVFRWPSVGELVALGEGIDGGEVVSEGSATGVGDTIPIVTQPPRLRHALDSSDSLTTEPDSTSLSTEGTDTGSLNTPELGLGLASLALPGVVGSPASESSQTTEGPDSVITPSDCSEVLFCTTINPMLLKPLSPLSVFDITFLDMRKCNLTCTMGCLYGFGLGPIIHNQLCATQEEGFKGDVGHYSDGDTPPVVHCVRVLTASFLLSCLISDSRVRVSVKMLSLGCVTAAVALQPQAFFLPLYKDQPSSREEQLVSDVLRYISHSDPQLRGATAVLCGTVLHALLSHPPTLISTRSIEQVTDILLPIHKALCDASSVTTRLACIAVRQCIMSLCNSRHSSLGMQLLTDLLELRRCSYWLARTELTHALTEVDFRRHLQDGTLSVLLSLLGDEDGRVRHTAALALVRLVPNLYYDCDHAQGEPLVAMARHQATTSLELLVPEGPTATFLFFRAYRGYEAPQATDTTIENNLSRIISAICNGLHSSASRYLLFGSCEALRLLSERYPICSWGVGWHCGIHLPPSPTLDQKNVAMLPMVLSLLSSSWFPLDLNAHQDALLLAGNIVAATARQCLGCTTRSDDDISRAEESWGTVGEPTLVAMVEQLFVHMLRMLSICAHIIDDQTPGPPLKPSLPTLPNAPSLSPMRKKGKEKESGETGGTSAVTSPKKATEQSSGNGLKTAPHLGTFHHLPQCIRLYDILKATYTNYKVSLDLLNANEKFGSFLSVVLDVLAQLLEIATLQDVGKHAEEILGYLKSSFSREPTATTLCVQQLLKALFGTNIAGQLDSFPGNAKGQGTVQQLSSSSLHPGLYHYCFMAPYTQLTQALANASLRNMVQTEMEIDTLEWFEVLKKKSLPAKASTLSGMKQKADKATIHSYIRLFEPLVIKALKQYTVTTSVVLQRQVLNLLVQLVQLRVNYCLLDSDQVFIGFILKQFEFIEEGQIIDSERLIPNVFHFLVLLSYERYHSKPIIGMPKIIQLCDGLMASGRKAITHAIPALRPIVRDLFVLRGNSKADAGRDLETQKEVVVSMLLRLIEYHQVLAMLVLVLQQCRKENEDKWKKLSRQVADLILPMLAKQQVSCKEALGVLNTLFEELAPSSLRPVDILLKTLFAAPVSMVSSTTVAKWLAGVLALLRTLISHSSEDIILSRIQELSSCHLVHIPTLCISSKTSRCHDHPAGMCPCTSAVFHTLLEHLMTMRLSCFVIIGIFRQVAGVSGKVLEEKAKEDRNLYSLGRLSALAGAIISRHPCPVLLWCQLLLMLSDRTDYNWWQRVLHTEIVSIWHVVNNLTIDLCLFQCQNLHDSEQLAWLIVNHVMDLITLSHEPPVQDCISAIHRNPAASRLFIEALRSHSSSLVSPTMLRRTLQCLEAIHLSQSGAVLALYVDKFLMTPVRVLAHMVDTLACRRVEMLLTETLQVNVQCSLYCQLECCGLLAGRVPGTSELQAALECCSVTLRHPFLGTLFDAAVHVSWVCSLVTCIRCIIEKATAILKCMHILMTYLQCAAIEVWRLGWKPELSGELGTLLPEVPSDFLRDEDVLREFVTRLNSVGEKSFVEVSWQVRGTHTQPIGLMTIEVTPYEEERIWMMERTKLTILAIRGITSLVLSAMLLPCAGNPAVGAFEQQPRNKALKALDTRSGLLLISIQSIWLSNNISSLGEEQDELEEAEAPEISPRSGSVSPQHSRKQRAGVDIHSCSQFLLELYTQWLQASIFSRRLPSNLVSEIVKSLLIVSDLFSERNQYQSMYMVLMELIKVHPQEDEIMAQYSVPALCKAAAVLGMVTVEPLCQLLESTLRLGHLACRSGALHGLLYLLECQLPEEASRQLLPTVCSYLLRNLEGIAHCVNLHNQQHMLLMCATAFYLIENYTDDVELEFSARVVQLSAVVLSNREESTASAVYQSVLRGLERLVLSGSLPRSTNDVLVKLGVERLSAGSPARTLAALGLVLTCMYTGKERCSPASETSVASGGEAECLIVAMERVSALFDRLRRGVPREAHAVARILPQFLDDFFPPQDVMNKIIGEFLSGQQPYPQLMASVLYKVFKGLHSSGRSSMVREWVMLSLSNFTQRTPIGMAIWSLSCLFVSASLTPWISSLLPLVLVRIGRVEKADVNFFCILGLDFYRTQLEEELDRRAFESVFEAVAADGNPYSPLCSCLAKVRCNTPL</sequence>
<evidence type="ECO:0000256" key="5">
    <source>
        <dbReference type="ARBA" id="ARBA00022490"/>
    </source>
</evidence>
<dbReference type="InterPro" id="IPR024613">
    <property type="entry name" value="Huntingtin_N_HEAT_rpt-2"/>
</dbReference>
<dbReference type="InterPro" id="IPR028426">
    <property type="entry name" value="Huntingtin_fam"/>
</dbReference>